<dbReference type="PANTHER" id="PTHR33910:SF1">
    <property type="entry name" value="PROTEIN TRANSLOCASE SUBUNIT SECE"/>
    <property type="match status" value="1"/>
</dbReference>
<gene>
    <name evidence="9 10" type="primary">secE</name>
    <name evidence="10" type="ORF">D9V61_00200</name>
</gene>
<comment type="function">
    <text evidence="9">Essential subunit of the Sec protein translocation channel SecYEG. Clamps together the 2 halves of SecY. May contact the channel plug during translocation.</text>
</comment>
<dbReference type="InterPro" id="IPR001901">
    <property type="entry name" value="Translocase_SecE/Sec61-g"/>
</dbReference>
<evidence type="ECO:0000256" key="8">
    <source>
        <dbReference type="ARBA" id="ARBA00023136"/>
    </source>
</evidence>
<dbReference type="PANTHER" id="PTHR33910">
    <property type="entry name" value="PROTEIN TRANSLOCASE SUBUNIT SECE"/>
    <property type="match status" value="1"/>
</dbReference>
<protein>
    <recommendedName>
        <fullName evidence="9">Protein translocase subunit SecE</fullName>
    </recommendedName>
</protein>
<dbReference type="GO" id="GO:0043952">
    <property type="term" value="P:protein transport by the Sec complex"/>
    <property type="evidence" value="ECO:0007669"/>
    <property type="project" value="UniProtKB-UniRule"/>
</dbReference>
<dbReference type="PROSITE" id="PS51257">
    <property type="entry name" value="PROKAR_LIPOPROTEIN"/>
    <property type="match status" value="1"/>
</dbReference>
<dbReference type="GO" id="GO:0005886">
    <property type="term" value="C:plasma membrane"/>
    <property type="evidence" value="ECO:0007669"/>
    <property type="project" value="UniProtKB-UniRule"/>
</dbReference>
<keyword evidence="8 9" id="KW-0472">Membrane</keyword>
<evidence type="ECO:0000256" key="3">
    <source>
        <dbReference type="ARBA" id="ARBA00022475"/>
    </source>
</evidence>
<dbReference type="GO" id="GO:0065002">
    <property type="term" value="P:intracellular protein transmembrane transport"/>
    <property type="evidence" value="ECO:0007669"/>
    <property type="project" value="UniProtKB-UniRule"/>
</dbReference>
<dbReference type="Pfam" id="PF00584">
    <property type="entry name" value="SecE"/>
    <property type="match status" value="1"/>
</dbReference>
<dbReference type="InterPro" id="IPR038379">
    <property type="entry name" value="SecE_sf"/>
</dbReference>
<evidence type="ECO:0000313" key="11">
    <source>
        <dbReference type="Proteomes" id="UP000298660"/>
    </source>
</evidence>
<comment type="subcellular location">
    <subcellularLocation>
        <location evidence="1">Membrane</location>
    </subcellularLocation>
</comment>
<dbReference type="Proteomes" id="UP000298660">
    <property type="component" value="Chromosome"/>
</dbReference>
<feature type="transmembrane region" description="Helical" evidence="9">
    <location>
        <begin position="20"/>
        <end position="37"/>
    </location>
</feature>
<proteinExistence type="inferred from homology"/>
<keyword evidence="6 9" id="KW-1133">Transmembrane helix</keyword>
<dbReference type="InterPro" id="IPR005807">
    <property type="entry name" value="SecE_bac"/>
</dbReference>
<dbReference type="GO" id="GO:0009306">
    <property type="term" value="P:protein secretion"/>
    <property type="evidence" value="ECO:0007669"/>
    <property type="project" value="UniProtKB-UniRule"/>
</dbReference>
<evidence type="ECO:0000256" key="9">
    <source>
        <dbReference type="HAMAP-Rule" id="MF_00422"/>
    </source>
</evidence>
<dbReference type="HAMAP" id="MF_00422">
    <property type="entry name" value="SecE"/>
    <property type="match status" value="1"/>
</dbReference>
<keyword evidence="5 9" id="KW-0653">Protein transport</keyword>
<name>A0A4D6XRB3_9GAMM</name>
<evidence type="ECO:0000256" key="1">
    <source>
        <dbReference type="ARBA" id="ARBA00004370"/>
    </source>
</evidence>
<organism evidence="10 11">
    <name type="scientific">Buchnera aphidicola</name>
    <name type="common">Acyrthosiphon lactucae</name>
    <dbReference type="NCBI Taxonomy" id="1241832"/>
    <lineage>
        <taxon>Bacteria</taxon>
        <taxon>Pseudomonadati</taxon>
        <taxon>Pseudomonadota</taxon>
        <taxon>Gammaproteobacteria</taxon>
        <taxon>Enterobacterales</taxon>
        <taxon>Erwiniaceae</taxon>
        <taxon>Buchnera</taxon>
    </lineage>
</organism>
<keyword evidence="7 9" id="KW-0811">Translocation</keyword>
<evidence type="ECO:0000256" key="6">
    <source>
        <dbReference type="ARBA" id="ARBA00022989"/>
    </source>
</evidence>
<comment type="subunit">
    <text evidence="9">Component of the Sec protein translocase complex. Heterotrimer consisting of SecY, SecE and SecG subunits. The heterotrimers can form oligomers, although 1 heterotrimer is thought to be able to translocate proteins. Interacts with the ribosome. Interacts with SecDF, and other proteins may be involved. Interacts with SecA.</text>
</comment>
<evidence type="ECO:0000313" key="10">
    <source>
        <dbReference type="EMBL" id="QCI17464.1"/>
    </source>
</evidence>
<sequence>MNKKNYNRNKFKILEKTKWLSISVFFIISCFIDYYFYQTQFFTGIFIISFLIFCAIGTLIYTKKGKYILSYIIMSKKEMKKIIWPKYNETLYTTLIVIAVTIVMSLLLWGVDSIIFHLIAFIISLRF</sequence>
<dbReference type="RefSeq" id="WP_158339240.1">
    <property type="nucleotide sequence ID" value="NZ_CP034891.1"/>
</dbReference>
<dbReference type="NCBIfam" id="TIGR00964">
    <property type="entry name" value="secE_bact"/>
    <property type="match status" value="1"/>
</dbReference>
<dbReference type="OrthoDB" id="9806365at2"/>
<dbReference type="GO" id="GO:0008320">
    <property type="term" value="F:protein transmembrane transporter activity"/>
    <property type="evidence" value="ECO:0007669"/>
    <property type="project" value="UniProtKB-UniRule"/>
</dbReference>
<feature type="transmembrane region" description="Helical" evidence="9">
    <location>
        <begin position="43"/>
        <end position="62"/>
    </location>
</feature>
<keyword evidence="2 9" id="KW-0813">Transport</keyword>
<dbReference type="PRINTS" id="PR01650">
    <property type="entry name" value="SECETRNLCASE"/>
</dbReference>
<evidence type="ECO:0000256" key="5">
    <source>
        <dbReference type="ARBA" id="ARBA00022927"/>
    </source>
</evidence>
<dbReference type="Gene3D" id="1.20.5.1030">
    <property type="entry name" value="Preprotein translocase secy subunit"/>
    <property type="match status" value="1"/>
</dbReference>
<evidence type="ECO:0000256" key="4">
    <source>
        <dbReference type="ARBA" id="ARBA00022692"/>
    </source>
</evidence>
<keyword evidence="3 9" id="KW-1003">Cell membrane</keyword>
<evidence type="ECO:0000256" key="2">
    <source>
        <dbReference type="ARBA" id="ARBA00022448"/>
    </source>
</evidence>
<comment type="caution">
    <text evidence="9">Lacks conserved residue(s) required for the propagation of feature annotation.</text>
</comment>
<reference evidence="10 11" key="1">
    <citation type="submission" date="2018-12" db="EMBL/GenBank/DDBJ databases">
        <authorList>
            <person name="Chong R.A."/>
        </authorList>
    </citation>
    <scope>NUCLEOTIDE SEQUENCE [LARGE SCALE GENOMIC DNA]</scope>
    <source>
        <strain evidence="10 11">Ala</strain>
    </source>
</reference>
<comment type="similarity">
    <text evidence="9">Belongs to the SecE/SEC61-gamma family.</text>
</comment>
<accession>A0A4D6XRB3</accession>
<dbReference type="AlphaFoldDB" id="A0A4D6XRB3"/>
<dbReference type="GO" id="GO:0006605">
    <property type="term" value="P:protein targeting"/>
    <property type="evidence" value="ECO:0007669"/>
    <property type="project" value="UniProtKB-UniRule"/>
</dbReference>
<evidence type="ECO:0000256" key="7">
    <source>
        <dbReference type="ARBA" id="ARBA00023010"/>
    </source>
</evidence>
<keyword evidence="4 9" id="KW-0812">Transmembrane</keyword>
<feature type="transmembrane region" description="Helical" evidence="9">
    <location>
        <begin position="90"/>
        <end position="123"/>
    </location>
</feature>
<dbReference type="EMBL" id="CP034891">
    <property type="protein sequence ID" value="QCI17464.1"/>
    <property type="molecule type" value="Genomic_DNA"/>
</dbReference>
<reference evidence="10 11" key="2">
    <citation type="submission" date="2019-05" db="EMBL/GenBank/DDBJ databases">
        <title>Genome evolution of the obligate endosymbiont Buchnera aphidicola.</title>
        <authorList>
            <person name="Moran N.A."/>
        </authorList>
    </citation>
    <scope>NUCLEOTIDE SEQUENCE [LARGE SCALE GENOMIC DNA]</scope>
    <source>
        <strain evidence="10 11">Ala</strain>
    </source>
</reference>